<organism evidence="1 2">
    <name type="scientific">Rhizophlyctis rosea</name>
    <dbReference type="NCBI Taxonomy" id="64517"/>
    <lineage>
        <taxon>Eukaryota</taxon>
        <taxon>Fungi</taxon>
        <taxon>Fungi incertae sedis</taxon>
        <taxon>Chytridiomycota</taxon>
        <taxon>Chytridiomycota incertae sedis</taxon>
        <taxon>Chytridiomycetes</taxon>
        <taxon>Rhizophlyctidales</taxon>
        <taxon>Rhizophlyctidaceae</taxon>
        <taxon>Rhizophlyctis</taxon>
    </lineage>
</organism>
<keyword evidence="2" id="KW-1185">Reference proteome</keyword>
<comment type="caution">
    <text evidence="1">The sequence shown here is derived from an EMBL/GenBank/DDBJ whole genome shotgun (WGS) entry which is preliminary data.</text>
</comment>
<proteinExistence type="predicted"/>
<reference evidence="1" key="1">
    <citation type="submission" date="2020-05" db="EMBL/GenBank/DDBJ databases">
        <title>Phylogenomic resolution of chytrid fungi.</title>
        <authorList>
            <person name="Stajich J.E."/>
            <person name="Amses K."/>
            <person name="Simmons R."/>
            <person name="Seto K."/>
            <person name="Myers J."/>
            <person name="Bonds A."/>
            <person name="Quandt C.A."/>
            <person name="Barry K."/>
            <person name="Liu P."/>
            <person name="Grigoriev I."/>
            <person name="Longcore J.E."/>
            <person name="James T.Y."/>
        </authorList>
    </citation>
    <scope>NUCLEOTIDE SEQUENCE</scope>
    <source>
        <strain evidence="1">JEL0318</strain>
    </source>
</reference>
<feature type="non-terminal residue" evidence="1">
    <location>
        <position position="1"/>
    </location>
</feature>
<name>A0AAD5X350_9FUNG</name>
<evidence type="ECO:0000313" key="2">
    <source>
        <dbReference type="Proteomes" id="UP001212841"/>
    </source>
</evidence>
<protein>
    <submittedName>
        <fullName evidence="1">Uncharacterized protein</fullName>
    </submittedName>
</protein>
<dbReference type="EMBL" id="JADGJD010000780">
    <property type="protein sequence ID" value="KAJ3048504.1"/>
    <property type="molecule type" value="Genomic_DNA"/>
</dbReference>
<sequence>PPPQPAKLYDIVRDLLYVPLDVMKASLFAPPGDEPAAGFVNPKLLALPEEEQTKFIEDEEDNFTKEGDGAKSKARCRGTVVRRRRVSEVFEFEGADGELCWESGLERTQRYMDSLWTCKEGWYYAPAKRMLYGMIACNVWRDIDFGYNGSGGGVYEVDRHRLSRGVLTLFPDALADMFVAIDSSEEARTLHRNSDYHGYQDE</sequence>
<dbReference type="AlphaFoldDB" id="A0AAD5X350"/>
<evidence type="ECO:0000313" key="1">
    <source>
        <dbReference type="EMBL" id="KAJ3048504.1"/>
    </source>
</evidence>
<accession>A0AAD5X350</accession>
<gene>
    <name evidence="1" type="ORF">HK097_010479</name>
</gene>
<dbReference type="Proteomes" id="UP001212841">
    <property type="component" value="Unassembled WGS sequence"/>
</dbReference>